<organism evidence="2 3">
    <name type="scientific">Larinioides sclopetarius</name>
    <dbReference type="NCBI Taxonomy" id="280406"/>
    <lineage>
        <taxon>Eukaryota</taxon>
        <taxon>Metazoa</taxon>
        <taxon>Ecdysozoa</taxon>
        <taxon>Arthropoda</taxon>
        <taxon>Chelicerata</taxon>
        <taxon>Arachnida</taxon>
        <taxon>Araneae</taxon>
        <taxon>Araneomorphae</taxon>
        <taxon>Entelegynae</taxon>
        <taxon>Araneoidea</taxon>
        <taxon>Araneidae</taxon>
        <taxon>Larinioides</taxon>
    </lineage>
</organism>
<reference evidence="2 3" key="1">
    <citation type="submission" date="2024-04" db="EMBL/GenBank/DDBJ databases">
        <authorList>
            <person name="Rising A."/>
            <person name="Reimegard J."/>
            <person name="Sonavane S."/>
            <person name="Akerstrom W."/>
            <person name="Nylinder S."/>
            <person name="Hedman E."/>
            <person name="Kallberg Y."/>
        </authorList>
    </citation>
    <scope>NUCLEOTIDE SEQUENCE [LARGE SCALE GENOMIC DNA]</scope>
</reference>
<dbReference type="EMBL" id="CAXIEN010000072">
    <property type="protein sequence ID" value="CAL1273990.1"/>
    <property type="molecule type" value="Genomic_DNA"/>
</dbReference>
<feature type="region of interest" description="Disordered" evidence="1">
    <location>
        <begin position="25"/>
        <end position="56"/>
    </location>
</feature>
<dbReference type="AlphaFoldDB" id="A0AAV1ZQP4"/>
<keyword evidence="3" id="KW-1185">Reference proteome</keyword>
<proteinExistence type="predicted"/>
<accession>A0AAV1ZQP4</accession>
<sequence>MTPAQAQCMIQRCQDGVKQTSVYLGRKKRDDSSESVEGFTISQSKTSEDGENPQERNMQVVGEIDVYVEADYDDY</sequence>
<gene>
    <name evidence="2" type="ORF">LARSCL_LOCUS7213</name>
</gene>
<dbReference type="Proteomes" id="UP001497382">
    <property type="component" value="Unassembled WGS sequence"/>
</dbReference>
<comment type="caution">
    <text evidence="2">The sequence shown here is derived from an EMBL/GenBank/DDBJ whole genome shotgun (WGS) entry which is preliminary data.</text>
</comment>
<protein>
    <submittedName>
        <fullName evidence="2">Uncharacterized protein</fullName>
    </submittedName>
</protein>
<name>A0AAV1ZQP4_9ARAC</name>
<evidence type="ECO:0000313" key="2">
    <source>
        <dbReference type="EMBL" id="CAL1273990.1"/>
    </source>
</evidence>
<evidence type="ECO:0000256" key="1">
    <source>
        <dbReference type="SAM" id="MobiDB-lite"/>
    </source>
</evidence>
<evidence type="ECO:0000313" key="3">
    <source>
        <dbReference type="Proteomes" id="UP001497382"/>
    </source>
</evidence>